<protein>
    <submittedName>
        <fullName evidence="2">Uncharacterized protein</fullName>
    </submittedName>
</protein>
<keyword evidence="1" id="KW-0175">Coiled coil</keyword>
<evidence type="ECO:0000313" key="3">
    <source>
        <dbReference type="Proteomes" id="UP001066276"/>
    </source>
</evidence>
<feature type="coiled-coil region" evidence="1">
    <location>
        <begin position="26"/>
        <end position="81"/>
    </location>
</feature>
<keyword evidence="3" id="KW-1185">Reference proteome</keyword>
<reference evidence="2" key="1">
    <citation type="journal article" date="2022" name="bioRxiv">
        <title>Sequencing and chromosome-scale assembly of the giantPleurodeles waltlgenome.</title>
        <authorList>
            <person name="Brown T."/>
            <person name="Elewa A."/>
            <person name="Iarovenko S."/>
            <person name="Subramanian E."/>
            <person name="Araus A.J."/>
            <person name="Petzold A."/>
            <person name="Susuki M."/>
            <person name="Suzuki K.-i.T."/>
            <person name="Hayashi T."/>
            <person name="Toyoda A."/>
            <person name="Oliveira C."/>
            <person name="Osipova E."/>
            <person name="Leigh N.D."/>
            <person name="Simon A."/>
            <person name="Yun M.H."/>
        </authorList>
    </citation>
    <scope>NUCLEOTIDE SEQUENCE</scope>
    <source>
        <strain evidence="2">20211129_DDA</strain>
        <tissue evidence="2">Liver</tissue>
    </source>
</reference>
<name>A0AAV7KS05_PLEWA</name>
<accession>A0AAV7KS05</accession>
<dbReference type="SUPFAM" id="SSF57997">
    <property type="entry name" value="Tropomyosin"/>
    <property type="match status" value="1"/>
</dbReference>
<evidence type="ECO:0000313" key="2">
    <source>
        <dbReference type="EMBL" id="KAJ1081683.1"/>
    </source>
</evidence>
<organism evidence="2 3">
    <name type="scientific">Pleurodeles waltl</name>
    <name type="common">Iberian ribbed newt</name>
    <dbReference type="NCBI Taxonomy" id="8319"/>
    <lineage>
        <taxon>Eukaryota</taxon>
        <taxon>Metazoa</taxon>
        <taxon>Chordata</taxon>
        <taxon>Craniata</taxon>
        <taxon>Vertebrata</taxon>
        <taxon>Euteleostomi</taxon>
        <taxon>Amphibia</taxon>
        <taxon>Batrachia</taxon>
        <taxon>Caudata</taxon>
        <taxon>Salamandroidea</taxon>
        <taxon>Salamandridae</taxon>
        <taxon>Pleurodelinae</taxon>
        <taxon>Pleurodeles</taxon>
    </lineage>
</organism>
<dbReference type="AlphaFoldDB" id="A0AAV7KS05"/>
<gene>
    <name evidence="2" type="ORF">NDU88_001861</name>
</gene>
<evidence type="ECO:0000256" key="1">
    <source>
        <dbReference type="SAM" id="Coils"/>
    </source>
</evidence>
<dbReference type="Proteomes" id="UP001066276">
    <property type="component" value="Chromosome 12"/>
</dbReference>
<dbReference type="EMBL" id="JANPWB010000016">
    <property type="protein sequence ID" value="KAJ1081683.1"/>
    <property type="molecule type" value="Genomic_DNA"/>
</dbReference>
<proteinExistence type="predicted"/>
<sequence>MQCCWLPSHKSRNMLDAEIEAVGSDIALLCQDLRKAVEQITEAETRVSGVEDSVGILQEKINKLEAVTKELTLRAEDTEGRARCNNLRFVGFLKGCEGQLVDTFLAKWLCSATNQPDVLPLIRDGQGTLVVDPLELAHRFEMFFRATYARQELLPHASKKK</sequence>
<comment type="caution">
    <text evidence="2">The sequence shown here is derived from an EMBL/GenBank/DDBJ whole genome shotgun (WGS) entry which is preliminary data.</text>
</comment>